<reference evidence="1" key="2">
    <citation type="submission" date="2022-01" db="EMBL/GenBank/DDBJ databases">
        <authorList>
            <person name="Yamashiro T."/>
            <person name="Shiraishi A."/>
            <person name="Satake H."/>
            <person name="Nakayama K."/>
        </authorList>
    </citation>
    <scope>NUCLEOTIDE SEQUENCE</scope>
</reference>
<accession>A0ABQ4Z1N0</accession>
<dbReference type="InterPro" id="IPR043128">
    <property type="entry name" value="Rev_trsase/Diguanyl_cyclase"/>
</dbReference>
<dbReference type="PANTHER" id="PTHR33064:SF37">
    <property type="entry name" value="RIBONUCLEASE H"/>
    <property type="match status" value="1"/>
</dbReference>
<organism evidence="1 2">
    <name type="scientific">Tanacetum coccineum</name>
    <dbReference type="NCBI Taxonomy" id="301880"/>
    <lineage>
        <taxon>Eukaryota</taxon>
        <taxon>Viridiplantae</taxon>
        <taxon>Streptophyta</taxon>
        <taxon>Embryophyta</taxon>
        <taxon>Tracheophyta</taxon>
        <taxon>Spermatophyta</taxon>
        <taxon>Magnoliopsida</taxon>
        <taxon>eudicotyledons</taxon>
        <taxon>Gunneridae</taxon>
        <taxon>Pentapetalae</taxon>
        <taxon>asterids</taxon>
        <taxon>campanulids</taxon>
        <taxon>Asterales</taxon>
        <taxon>Asteraceae</taxon>
        <taxon>Asteroideae</taxon>
        <taxon>Anthemideae</taxon>
        <taxon>Anthemidinae</taxon>
        <taxon>Tanacetum</taxon>
    </lineage>
</organism>
<dbReference type="InterPro" id="IPR051320">
    <property type="entry name" value="Viral_Replic_Matur_Polypro"/>
</dbReference>
<dbReference type="Gene3D" id="3.30.70.270">
    <property type="match status" value="1"/>
</dbReference>
<comment type="caution">
    <text evidence="1">The sequence shown here is derived from an EMBL/GenBank/DDBJ whole genome shotgun (WGS) entry which is preliminary data.</text>
</comment>
<gene>
    <name evidence="1" type="ORF">Tco_0749561</name>
</gene>
<dbReference type="InterPro" id="IPR043502">
    <property type="entry name" value="DNA/RNA_pol_sf"/>
</dbReference>
<dbReference type="PANTHER" id="PTHR33064">
    <property type="entry name" value="POL PROTEIN"/>
    <property type="match status" value="1"/>
</dbReference>
<proteinExistence type="predicted"/>
<evidence type="ECO:0008006" key="3">
    <source>
        <dbReference type="Google" id="ProtNLM"/>
    </source>
</evidence>
<protein>
    <recommendedName>
        <fullName evidence="3">Reverse transcriptase domain-containing protein</fullName>
    </recommendedName>
</protein>
<evidence type="ECO:0000313" key="1">
    <source>
        <dbReference type="EMBL" id="GJS83020.1"/>
    </source>
</evidence>
<dbReference type="SUPFAM" id="SSF56672">
    <property type="entry name" value="DNA/RNA polymerases"/>
    <property type="match status" value="1"/>
</dbReference>
<dbReference type="Proteomes" id="UP001151760">
    <property type="component" value="Unassembled WGS sequence"/>
</dbReference>
<reference evidence="1" key="1">
    <citation type="journal article" date="2022" name="Int. J. Mol. Sci.">
        <title>Draft Genome of Tanacetum Coccineum: Genomic Comparison of Closely Related Tanacetum-Family Plants.</title>
        <authorList>
            <person name="Yamashiro T."/>
            <person name="Shiraishi A."/>
            <person name="Nakayama K."/>
            <person name="Satake H."/>
        </authorList>
    </citation>
    <scope>NUCLEOTIDE SEQUENCE</scope>
</reference>
<sequence>MSTTFSSLLDVIPSTSDVSYAIELADRRILETNVILRGCTLGLLVTAKKTNDKLEEKPLEDVPIVRDFLKVFPKDLHGLPPTRNVDFKSELLTMGFIRNQFPHPRELHLVRSRRRMMDLFGCLAGYYRRFIEGFSKIARPMKKLAHKSVKFDWGEKEEAAFQLLKQKLYSAPILALPEGSENFVV</sequence>
<dbReference type="EMBL" id="BQNB010010870">
    <property type="protein sequence ID" value="GJS83020.1"/>
    <property type="molecule type" value="Genomic_DNA"/>
</dbReference>
<keyword evidence="2" id="KW-1185">Reference proteome</keyword>
<name>A0ABQ4Z1N0_9ASTR</name>
<evidence type="ECO:0000313" key="2">
    <source>
        <dbReference type="Proteomes" id="UP001151760"/>
    </source>
</evidence>